<dbReference type="InterPro" id="IPR011604">
    <property type="entry name" value="PDDEXK-like_dom_sf"/>
</dbReference>
<dbReference type="InParanoid" id="A0A6P8J188"/>
<gene>
    <name evidence="2" type="primary">LOC116307230</name>
</gene>
<dbReference type="GeneID" id="116307230"/>
<protein>
    <submittedName>
        <fullName evidence="2">Uncharacterized protein LOC116307230</fullName>
    </submittedName>
</protein>
<sequence>MAGKSTCPMVIINASEVASVIGEHPYKSREEIMQKVWERTDQRTFCIVNATQNKTEVARIVTSRLQEADEEIKEQFSSLLVGDWDKQDDTFIRVLKEIFPEDGYPKPSLWPLRWKILKAIKNEKSQDFHEKILLKEARVEQLLIEEVKKLSKDENKPISKSVEEICEKKNIKNEEVKKALDSALTKERGTKLETKTVEVFGQEKDIKFKPVPQETVSKVMEHESVRWALQGRADALLKDKVIEVKNRKNRFMQPLYDLIQLQAYLYLYEMPEGILLERFRKEHNETSVKFEDNYWNNEVVPALKDFVFVLQDYVEKNMSLLKENKCDVNIGGPRSPSKRPCGTLESPAIQEKMARNDEEEVDSDSLFANIELDCLDNFVVEKGLEIKH</sequence>
<dbReference type="KEGG" id="aten:116307230"/>
<dbReference type="Proteomes" id="UP000515163">
    <property type="component" value="Unplaced"/>
</dbReference>
<evidence type="ECO:0000313" key="1">
    <source>
        <dbReference type="Proteomes" id="UP000515163"/>
    </source>
</evidence>
<dbReference type="OrthoDB" id="2124056at2759"/>
<proteinExistence type="predicted"/>
<reference evidence="2" key="1">
    <citation type="submission" date="2025-08" db="UniProtKB">
        <authorList>
            <consortium name="RefSeq"/>
        </authorList>
    </citation>
    <scope>IDENTIFICATION</scope>
    <source>
        <tissue evidence="2">Tentacle</tissue>
    </source>
</reference>
<accession>A0A6P8J188</accession>
<evidence type="ECO:0000313" key="2">
    <source>
        <dbReference type="RefSeq" id="XP_031573249.1"/>
    </source>
</evidence>
<keyword evidence="1" id="KW-1185">Reference proteome</keyword>
<dbReference type="RefSeq" id="XP_031573249.1">
    <property type="nucleotide sequence ID" value="XM_031717389.1"/>
</dbReference>
<organism evidence="1 2">
    <name type="scientific">Actinia tenebrosa</name>
    <name type="common">Australian red waratah sea anemone</name>
    <dbReference type="NCBI Taxonomy" id="6105"/>
    <lineage>
        <taxon>Eukaryota</taxon>
        <taxon>Metazoa</taxon>
        <taxon>Cnidaria</taxon>
        <taxon>Anthozoa</taxon>
        <taxon>Hexacorallia</taxon>
        <taxon>Actiniaria</taxon>
        <taxon>Actiniidae</taxon>
        <taxon>Actinia</taxon>
    </lineage>
</organism>
<dbReference type="AlphaFoldDB" id="A0A6P8J188"/>
<name>A0A6P8J188_ACTTE</name>
<dbReference type="Gene3D" id="3.90.320.10">
    <property type="match status" value="1"/>
</dbReference>